<dbReference type="AlphaFoldDB" id="A0A0H3HEM4"/>
<dbReference type="RefSeq" id="WP_014230194.1">
    <property type="nucleotide sequence ID" value="NC_016612.1"/>
</dbReference>
<dbReference type="KEGG" id="kox:KOX_25990"/>
<evidence type="ECO:0000313" key="2">
    <source>
        <dbReference type="Proteomes" id="UP000007843"/>
    </source>
</evidence>
<evidence type="ECO:0000313" key="1">
    <source>
        <dbReference type="EMBL" id="AEX06909.1"/>
    </source>
</evidence>
<accession>A0A0H3HEM4</accession>
<dbReference type="HOGENOM" id="CLU_1218284_0_0_6"/>
<name>A0A0H3HEM4_KLEM8</name>
<dbReference type="EMBL" id="CP003218">
    <property type="protein sequence ID" value="AEX06909.1"/>
    <property type="molecule type" value="Genomic_DNA"/>
</dbReference>
<dbReference type="Proteomes" id="UP000007843">
    <property type="component" value="Chromosome"/>
</dbReference>
<proteinExistence type="predicted"/>
<gene>
    <name evidence="1" type="ordered locus">KOX_25990</name>
</gene>
<reference evidence="1 2" key="1">
    <citation type="journal article" date="2012" name="J. Bacteriol.">
        <title>Complete genome sequence of Klebsiella oxytoca KCTC 1686, used in production of 2,3-butanediol.</title>
        <authorList>
            <person name="Shin S.H."/>
            <person name="Kim S."/>
            <person name="Kim J.Y."/>
            <person name="Lee S."/>
            <person name="Um Y."/>
            <person name="Oh M.K."/>
            <person name="Kim Y.R."/>
            <person name="Lee J."/>
            <person name="Yang K.S."/>
        </authorList>
    </citation>
    <scope>NUCLEOTIDE SEQUENCE [LARGE SCALE GENOMIC DNA]</scope>
    <source>
        <strain evidence="2">ATCC 8724 / DSM 4798 / JCM 20051 / NBRC 3318 / NRRL B-199 / KCTC 1686</strain>
    </source>
</reference>
<organism evidence="1 2">
    <name type="scientific">Klebsiella michiganensis (strain ATCC 8724 / DSM 4798 / JCM 20051 / NBRC 3318 / NRRL B-199 / KCTC 1686 / BUCSAV 143 / CCM 1901)</name>
    <dbReference type="NCBI Taxonomy" id="1006551"/>
    <lineage>
        <taxon>Bacteria</taxon>
        <taxon>Pseudomonadati</taxon>
        <taxon>Pseudomonadota</taxon>
        <taxon>Gammaproteobacteria</taxon>
        <taxon>Enterobacterales</taxon>
        <taxon>Enterobacteriaceae</taxon>
        <taxon>Klebsiella/Raoultella group</taxon>
        <taxon>Klebsiella</taxon>
    </lineage>
</organism>
<protein>
    <submittedName>
        <fullName evidence="1">Uncharacterized protein</fullName>
    </submittedName>
</protein>
<sequence>MKKILFFIVVVPFFAFCNTIKVKDGLYYGYWVYKEHGAMKEYGVLANKPRKNMGKYILSPVPKFTDDNEIYVEVKGGVPTVYFYQKSVESDLNTVGWAGARFAEGNMVISSSTIRMVTEDTTENIFVGERISGKKLKFEKDELVPLSLIDDNGFNVNCNQYLDVNAYRENGLPYYSEPDPEGRKGIEIGYPTTIFAVGELGICSAFLDDDIVPQIKNGWIQFRRLN</sequence>